<proteinExistence type="predicted"/>
<keyword evidence="2" id="KW-1185">Reference proteome</keyword>
<evidence type="ECO:0000313" key="2">
    <source>
        <dbReference type="Proteomes" id="UP000317638"/>
    </source>
</evidence>
<accession>A0A553K4Z8</accession>
<dbReference type="Proteomes" id="UP000317638">
    <property type="component" value="Unassembled WGS sequence"/>
</dbReference>
<dbReference type="InterPro" id="IPR043777">
    <property type="entry name" value="DUF5719"/>
</dbReference>
<protein>
    <submittedName>
        <fullName evidence="1">Uncharacterized protein</fullName>
    </submittedName>
</protein>
<organism evidence="1 2">
    <name type="scientific">Tessaracoccus rhinocerotis</name>
    <dbReference type="NCBI Taxonomy" id="1689449"/>
    <lineage>
        <taxon>Bacteria</taxon>
        <taxon>Bacillati</taxon>
        <taxon>Actinomycetota</taxon>
        <taxon>Actinomycetes</taxon>
        <taxon>Propionibacteriales</taxon>
        <taxon>Propionibacteriaceae</taxon>
        <taxon>Tessaracoccus</taxon>
    </lineage>
</organism>
<reference evidence="1 2" key="1">
    <citation type="submission" date="2019-07" db="EMBL/GenBank/DDBJ databases">
        <authorList>
            <person name="Zhou L.-Y."/>
        </authorList>
    </citation>
    <scope>NUCLEOTIDE SEQUENCE [LARGE SCALE GENOMIC DNA]</scope>
    <source>
        <strain evidence="1 2">YIM 101269</strain>
    </source>
</reference>
<dbReference type="AlphaFoldDB" id="A0A553K4Z8"/>
<dbReference type="RefSeq" id="WP_143936861.1">
    <property type="nucleotide sequence ID" value="NZ_VKKG01000001.1"/>
</dbReference>
<dbReference type="Pfam" id="PF18986">
    <property type="entry name" value="DUF5719"/>
    <property type="match status" value="1"/>
</dbReference>
<name>A0A553K4Z8_9ACTN</name>
<dbReference type="OrthoDB" id="3734478at2"/>
<comment type="caution">
    <text evidence="1">The sequence shown here is derived from an EMBL/GenBank/DDBJ whole genome shotgun (WGS) entry which is preliminary data.</text>
</comment>
<gene>
    <name evidence="1" type="ORF">FOJ82_02520</name>
</gene>
<sequence>MTRRILETLGYVAAIVALVLGITTVSPAALPRVTRVAPPQDNKVVCLPTGGAGVVFASGVEAMGGLGESGSAVGGEVVLGDQTEPVVLTGTGSLVGGYLNAIGTTKSWTPCGPALAEGMLLVPTAAETELLVVNSDQGETAVDLTLYGTEGEITALGARGIAVAPNSSRVIALSVLTDRPGPIAVGFSASRGRATVIARTTAATAMDSATAFQPATEHLVAGIPLGAGNATVLLANATSARATVDVTALGATAEYTPQGGSDLSIPAGGTLAVPLGGSLAGEATALRITSDAEIGAAVVTGPTLLDPAGTLVSEQAFVAPSEPGTEMAAFVPAAGVLQLASAGDEVTVTLRHAVVGGEETETEIAVPAGRTVTVPLAVSAPKGQLVEVRADSAVVGAVTYLDGAGMAVVPLQPSGVAEVEPLDAELDPSLD</sequence>
<evidence type="ECO:0000313" key="1">
    <source>
        <dbReference type="EMBL" id="TRY19774.1"/>
    </source>
</evidence>
<dbReference type="EMBL" id="VKKG01000001">
    <property type="protein sequence ID" value="TRY19774.1"/>
    <property type="molecule type" value="Genomic_DNA"/>
</dbReference>